<reference evidence="1" key="1">
    <citation type="journal article" date="2021" name="Proc. Natl. Acad. Sci. U.S.A.">
        <title>A Catalog of Tens of Thousands of Viruses from Human Metagenomes Reveals Hidden Associations with Chronic Diseases.</title>
        <authorList>
            <person name="Tisza M.J."/>
            <person name="Buck C.B."/>
        </authorList>
    </citation>
    <scope>NUCLEOTIDE SEQUENCE</scope>
    <source>
        <strain evidence="1">CtiMP24</strain>
    </source>
</reference>
<organism evidence="1">
    <name type="scientific">Siphoviridae sp. ctiMP24</name>
    <dbReference type="NCBI Taxonomy" id="2825621"/>
    <lineage>
        <taxon>Viruses</taxon>
        <taxon>Duplodnaviria</taxon>
        <taxon>Heunggongvirae</taxon>
        <taxon>Uroviricota</taxon>
        <taxon>Caudoviricetes</taxon>
    </lineage>
</organism>
<sequence length="449" mass="49742">MNTFMQMLKPLIQLLYNKIVLANDDQIAKTEADAEAYRQAMSENVVAMVANALSTYTLSDSTISIIGDNARAEILREVSDRHFASLKGVLADALGVGLVVSLPHTHIVGNRQKLCIDTVGKDRVFLTEVAGDDVISCTIAADVRIINSRTYIRLADYTLDKDAYIIRSRAVLDGSPAPLDVLPDWADIQPEIRISGVDRLPLAFLKCPISNRAPDNREAVPITFGCGKTIGKIAETLLQIETEFKSKETRIFASEQLFDEKNRLANVYKTIGDKVDFFEAFSPDIRSSAFFDKLTHHFAMLEREIGCSAGVLTELATSSATATEIRAKMYKTFALCTDIQKAVERYYTDLIYSCDVMANVYNLSPSGDYDIKYDWSYGLLEDPTMTYQQIKEGVSDGVISKAEYRRFITDETLAEAEEAIAKIAEENPTLESLLGAQSLQNAVNSNAQP</sequence>
<name>A0A8S5NZ40_9CAUD</name>
<dbReference type="Pfam" id="PF05133">
    <property type="entry name" value="SPP1_portal"/>
    <property type="match status" value="1"/>
</dbReference>
<evidence type="ECO:0000313" key="1">
    <source>
        <dbReference type="EMBL" id="DAD99993.1"/>
    </source>
</evidence>
<accession>A0A8S5NZ40</accession>
<protein>
    <submittedName>
        <fullName evidence="1">Portal protein</fullName>
    </submittedName>
</protein>
<proteinExistence type="predicted"/>
<dbReference type="InterPro" id="IPR021145">
    <property type="entry name" value="Portal_protein_SPP1_Gp6-like"/>
</dbReference>
<dbReference type="EMBL" id="BK015297">
    <property type="protein sequence ID" value="DAD99993.1"/>
    <property type="molecule type" value="Genomic_DNA"/>
</dbReference>